<comment type="cofactor">
    <cofactor evidence="1">
        <name>L-ascorbate</name>
        <dbReference type="ChEBI" id="CHEBI:38290"/>
    </cofactor>
</comment>
<organism evidence="14 15">
    <name type="scientific">Pseudolycoriella hygida</name>
    <dbReference type="NCBI Taxonomy" id="35572"/>
    <lineage>
        <taxon>Eukaryota</taxon>
        <taxon>Metazoa</taxon>
        <taxon>Ecdysozoa</taxon>
        <taxon>Arthropoda</taxon>
        <taxon>Hexapoda</taxon>
        <taxon>Insecta</taxon>
        <taxon>Pterygota</taxon>
        <taxon>Neoptera</taxon>
        <taxon>Endopterygota</taxon>
        <taxon>Diptera</taxon>
        <taxon>Nematocera</taxon>
        <taxon>Sciaroidea</taxon>
        <taxon>Sciaridae</taxon>
        <taxon>Pseudolycoriella</taxon>
    </lineage>
</organism>
<feature type="non-terminal residue" evidence="14">
    <location>
        <position position="519"/>
    </location>
</feature>
<keyword evidence="10" id="KW-0560">Oxidoreductase</keyword>
<comment type="function">
    <text evidence="2">Catalyzes the post-translational formation of 4-hydroxyproline in -Xaa-Pro-Gly- sequences in collagens and other proteins.</text>
</comment>
<protein>
    <recommendedName>
        <fullName evidence="5">procollagen-proline 4-dioxygenase</fullName>
        <ecNumber evidence="5">1.14.11.2</ecNumber>
    </recommendedName>
</protein>
<comment type="similarity">
    <text evidence="4">Belongs to the P4HA family.</text>
</comment>
<dbReference type="FunFam" id="2.60.120.620:FF:000011">
    <property type="entry name" value="Prolyl alpha subunit"/>
    <property type="match status" value="1"/>
</dbReference>
<dbReference type="Proteomes" id="UP001151699">
    <property type="component" value="Chromosome B"/>
</dbReference>
<evidence type="ECO:0000256" key="12">
    <source>
        <dbReference type="ARBA" id="ARBA00023180"/>
    </source>
</evidence>
<evidence type="ECO:0000256" key="11">
    <source>
        <dbReference type="ARBA" id="ARBA00023004"/>
    </source>
</evidence>
<keyword evidence="8" id="KW-0847">Vitamin C</keyword>
<dbReference type="EMBL" id="WJQU01000002">
    <property type="protein sequence ID" value="KAJ6644589.1"/>
    <property type="molecule type" value="Genomic_DNA"/>
</dbReference>
<reference evidence="14" key="1">
    <citation type="submission" date="2022-07" db="EMBL/GenBank/DDBJ databases">
        <authorList>
            <person name="Trinca V."/>
            <person name="Uliana J.V.C."/>
            <person name="Torres T.T."/>
            <person name="Ward R.J."/>
            <person name="Monesi N."/>
        </authorList>
    </citation>
    <scope>NUCLEOTIDE SEQUENCE</scope>
    <source>
        <strain evidence="14">HSMRA1968</strain>
        <tissue evidence="14">Whole embryos</tissue>
    </source>
</reference>
<dbReference type="OrthoDB" id="420380at2759"/>
<dbReference type="Pfam" id="PF08336">
    <property type="entry name" value="P4Ha_N"/>
    <property type="match status" value="1"/>
</dbReference>
<dbReference type="Pfam" id="PF13640">
    <property type="entry name" value="2OG-FeII_Oxy_3"/>
    <property type="match status" value="1"/>
</dbReference>
<dbReference type="EC" id="1.14.11.2" evidence="5"/>
<dbReference type="Gene3D" id="1.25.40.10">
    <property type="entry name" value="Tetratricopeptide repeat domain"/>
    <property type="match status" value="1"/>
</dbReference>
<gene>
    <name evidence="14" type="primary">P4HA2_0</name>
    <name evidence="14" type="ORF">Bhyg_09558</name>
</gene>
<evidence type="ECO:0000256" key="10">
    <source>
        <dbReference type="ARBA" id="ARBA00023002"/>
    </source>
</evidence>
<evidence type="ECO:0000313" key="15">
    <source>
        <dbReference type="Proteomes" id="UP001151699"/>
    </source>
</evidence>
<dbReference type="PANTHER" id="PTHR10869">
    <property type="entry name" value="PROLYL 4-HYDROXYLASE ALPHA SUBUNIT"/>
    <property type="match status" value="1"/>
</dbReference>
<dbReference type="InterPro" id="IPR006620">
    <property type="entry name" value="Pro_4_hyd_alph"/>
</dbReference>
<evidence type="ECO:0000259" key="13">
    <source>
        <dbReference type="PROSITE" id="PS51471"/>
    </source>
</evidence>
<dbReference type="InterPro" id="IPR011990">
    <property type="entry name" value="TPR-like_helical_dom_sf"/>
</dbReference>
<evidence type="ECO:0000313" key="14">
    <source>
        <dbReference type="EMBL" id="KAJ6644589.1"/>
    </source>
</evidence>
<dbReference type="SMART" id="SM00702">
    <property type="entry name" value="P4Hc"/>
    <property type="match status" value="1"/>
</dbReference>
<keyword evidence="12" id="KW-0325">Glycoprotein</keyword>
<evidence type="ECO:0000256" key="4">
    <source>
        <dbReference type="ARBA" id="ARBA00006511"/>
    </source>
</evidence>
<keyword evidence="6" id="KW-0479">Metal-binding</keyword>
<proteinExistence type="inferred from homology"/>
<evidence type="ECO:0000256" key="5">
    <source>
        <dbReference type="ARBA" id="ARBA00012269"/>
    </source>
</evidence>
<dbReference type="InterPro" id="IPR045054">
    <property type="entry name" value="P4HA-like"/>
</dbReference>
<sequence length="519" mass="59897">MYLRCTVFSLFFYLIVYVPNIYSELFSAIDKLEKLAANEKFLTQELEKFAIQVNDDYVFRKLKAWQNKNVGLIETQIMSHHTNPLNAFLMIKRATVDINLIKRRFTKESDALSRNIDNFLPEDNDLVGAVAGLLRLQFFYKLKTKDIASGIIDGETTTSPLSVHDLFVIGEEALKIDGQERLALEYLEIVWLRLQEGIEIDKDVSEKSLLLHLISIYRNVGNYVKAFEMLEELTSKFIEIADDRYFTFLKKSFLNKMKKSSSQASVVDPLSDHFVHDETFSDSKDRILIGKLCRGDEKKTIRETSAFFCRYLSTNSFTKLARFKIEELNLDPYIISFVDVLSENETRFLKHTSSSKQGPGTVLDANLQESISSRRIAQTSWHNKTDDKTFQKLSRRVEDMTNLSQNHAEPLQIQNYGIGGHYVGHWDCFMQWDTPFERDGNRIATVLFYLSDVEKGGATVFPFLNLRISPRKGAAIFWYNLSSSGSCDFFTRHSGCPVLLGSKWVANQWIREYGNEFKR</sequence>
<keyword evidence="7" id="KW-0256">Endoplasmic reticulum</keyword>
<comment type="subcellular location">
    <subcellularLocation>
        <location evidence="3">Endoplasmic reticulum lumen</location>
    </subcellularLocation>
</comment>
<dbReference type="GO" id="GO:0005788">
    <property type="term" value="C:endoplasmic reticulum lumen"/>
    <property type="evidence" value="ECO:0007669"/>
    <property type="project" value="UniProtKB-SubCell"/>
</dbReference>
<dbReference type="PANTHER" id="PTHR10869:SF244">
    <property type="entry name" value="PROLYL 4-HYDROXYLASE SUBUNIT ALPHA-2"/>
    <property type="match status" value="1"/>
</dbReference>
<dbReference type="InterPro" id="IPR044862">
    <property type="entry name" value="Pro_4_hyd_alph_FE2OG_OXY"/>
</dbReference>
<evidence type="ECO:0000256" key="8">
    <source>
        <dbReference type="ARBA" id="ARBA00022896"/>
    </source>
</evidence>
<dbReference type="InterPro" id="IPR013547">
    <property type="entry name" value="P4H_N"/>
</dbReference>
<dbReference type="GO" id="GO:0005506">
    <property type="term" value="F:iron ion binding"/>
    <property type="evidence" value="ECO:0007669"/>
    <property type="project" value="InterPro"/>
</dbReference>
<accession>A0A9Q0N8K5</accession>
<evidence type="ECO:0000256" key="3">
    <source>
        <dbReference type="ARBA" id="ARBA00004319"/>
    </source>
</evidence>
<dbReference type="PROSITE" id="PS51471">
    <property type="entry name" value="FE2OG_OXY"/>
    <property type="match status" value="1"/>
</dbReference>
<evidence type="ECO:0000256" key="6">
    <source>
        <dbReference type="ARBA" id="ARBA00022723"/>
    </source>
</evidence>
<feature type="domain" description="Fe2OG dioxygenase" evidence="13">
    <location>
        <begin position="407"/>
        <end position="512"/>
    </location>
</feature>
<evidence type="ECO:0000256" key="9">
    <source>
        <dbReference type="ARBA" id="ARBA00022964"/>
    </source>
</evidence>
<dbReference type="GO" id="GO:0031418">
    <property type="term" value="F:L-ascorbic acid binding"/>
    <property type="evidence" value="ECO:0007669"/>
    <property type="project" value="UniProtKB-KW"/>
</dbReference>
<dbReference type="Gene3D" id="2.60.120.620">
    <property type="entry name" value="q2cbj1_9rhob like domain"/>
    <property type="match status" value="1"/>
</dbReference>
<evidence type="ECO:0000256" key="1">
    <source>
        <dbReference type="ARBA" id="ARBA00001961"/>
    </source>
</evidence>
<keyword evidence="11" id="KW-0408">Iron</keyword>
<evidence type="ECO:0000256" key="2">
    <source>
        <dbReference type="ARBA" id="ARBA00002035"/>
    </source>
</evidence>
<dbReference type="GO" id="GO:0004656">
    <property type="term" value="F:procollagen-proline 4-dioxygenase activity"/>
    <property type="evidence" value="ECO:0007669"/>
    <property type="project" value="UniProtKB-EC"/>
</dbReference>
<name>A0A9Q0N8K5_9DIPT</name>
<keyword evidence="9" id="KW-0223">Dioxygenase</keyword>
<keyword evidence="15" id="KW-1185">Reference proteome</keyword>
<evidence type="ECO:0000256" key="7">
    <source>
        <dbReference type="ARBA" id="ARBA00022824"/>
    </source>
</evidence>
<comment type="caution">
    <text evidence="14">The sequence shown here is derived from an EMBL/GenBank/DDBJ whole genome shotgun (WGS) entry which is preliminary data.</text>
</comment>
<dbReference type="AlphaFoldDB" id="A0A9Q0N8K5"/>
<dbReference type="InterPro" id="IPR005123">
    <property type="entry name" value="Oxoglu/Fe-dep_dioxygenase_dom"/>
</dbReference>